<dbReference type="CDD" id="cd18606">
    <property type="entry name" value="ABC_6TM_YOR1_D2_like"/>
    <property type="match status" value="1"/>
</dbReference>
<dbReference type="InterPro" id="IPR036640">
    <property type="entry name" value="ABC1_TM_sf"/>
</dbReference>
<dbReference type="PROSITE" id="PS00211">
    <property type="entry name" value="ABC_TRANSPORTER_1"/>
    <property type="match status" value="1"/>
</dbReference>
<name>A0ABQ8FB86_9FUNG</name>
<comment type="caution">
    <text evidence="12">The sequence shown here is derived from an EMBL/GenBank/DDBJ whole genome shotgun (WGS) entry which is preliminary data.</text>
</comment>
<dbReference type="InterPro" id="IPR003439">
    <property type="entry name" value="ABC_transporter-like_ATP-bd"/>
</dbReference>
<feature type="transmembrane region" description="Helical" evidence="9">
    <location>
        <begin position="807"/>
        <end position="835"/>
    </location>
</feature>
<evidence type="ECO:0000259" key="10">
    <source>
        <dbReference type="PROSITE" id="PS50893"/>
    </source>
</evidence>
<comment type="similarity">
    <text evidence="2">Belongs to the ABC transporter superfamily. ABCC family. Conjugate transporter (TC 3.A.1.208) subfamily.</text>
</comment>
<dbReference type="PANTHER" id="PTHR24223">
    <property type="entry name" value="ATP-BINDING CASSETTE SUB-FAMILY C"/>
    <property type="match status" value="1"/>
</dbReference>
<dbReference type="PANTHER" id="PTHR24223:SF456">
    <property type="entry name" value="MULTIDRUG RESISTANCE-ASSOCIATED PROTEIN LETHAL(2)03659"/>
    <property type="match status" value="1"/>
</dbReference>
<evidence type="ECO:0000259" key="11">
    <source>
        <dbReference type="PROSITE" id="PS50929"/>
    </source>
</evidence>
<dbReference type="CDD" id="cd03244">
    <property type="entry name" value="ABCC_MRP_domain2"/>
    <property type="match status" value="1"/>
</dbReference>
<comment type="subcellular location">
    <subcellularLocation>
        <location evidence="1">Membrane</location>
        <topology evidence="1">Multi-pass membrane protein</topology>
    </subcellularLocation>
</comment>
<evidence type="ECO:0000256" key="1">
    <source>
        <dbReference type="ARBA" id="ARBA00004141"/>
    </source>
</evidence>
<dbReference type="InterPro" id="IPR050173">
    <property type="entry name" value="ABC_transporter_C-like"/>
</dbReference>
<keyword evidence="13" id="KW-1185">Reference proteome</keyword>
<feature type="transmembrane region" description="Helical" evidence="9">
    <location>
        <begin position="361"/>
        <end position="382"/>
    </location>
</feature>
<evidence type="ECO:0000256" key="3">
    <source>
        <dbReference type="ARBA" id="ARBA00022448"/>
    </source>
</evidence>
<gene>
    <name evidence="12" type="ORF">BASA50_006347</name>
</gene>
<feature type="transmembrane region" description="Helical" evidence="9">
    <location>
        <begin position="992"/>
        <end position="1011"/>
    </location>
</feature>
<feature type="domain" description="ABC transmembrane type-1" evidence="11">
    <location>
        <begin position="104"/>
        <end position="387"/>
    </location>
</feature>
<feature type="domain" description="ABC transporter" evidence="10">
    <location>
        <begin position="446"/>
        <end position="675"/>
    </location>
</feature>
<dbReference type="InterPro" id="IPR011527">
    <property type="entry name" value="ABC1_TM_dom"/>
</dbReference>
<dbReference type="PROSITE" id="PS50929">
    <property type="entry name" value="ABC_TM1F"/>
    <property type="match status" value="2"/>
</dbReference>
<dbReference type="SMART" id="SM00382">
    <property type="entry name" value="AAA"/>
    <property type="match status" value="2"/>
</dbReference>
<dbReference type="Proteomes" id="UP001648503">
    <property type="component" value="Unassembled WGS sequence"/>
</dbReference>
<feature type="domain" description="ABC transporter" evidence="10">
    <location>
        <begin position="1091"/>
        <end position="1325"/>
    </location>
</feature>
<dbReference type="InterPro" id="IPR017871">
    <property type="entry name" value="ABC_transporter-like_CS"/>
</dbReference>
<dbReference type="EMBL" id="JAFCIX010000330">
    <property type="protein sequence ID" value="KAH6594669.1"/>
    <property type="molecule type" value="Genomic_DNA"/>
</dbReference>
<keyword evidence="3" id="KW-0813">Transport</keyword>
<accession>A0ABQ8FB86</accession>
<evidence type="ECO:0000256" key="6">
    <source>
        <dbReference type="ARBA" id="ARBA00022840"/>
    </source>
</evidence>
<dbReference type="InterPro" id="IPR027417">
    <property type="entry name" value="P-loop_NTPase"/>
</dbReference>
<feature type="transmembrane region" description="Helical" evidence="9">
    <location>
        <begin position="896"/>
        <end position="920"/>
    </location>
</feature>
<dbReference type="Pfam" id="PF00005">
    <property type="entry name" value="ABC_tran"/>
    <property type="match status" value="2"/>
</dbReference>
<dbReference type="SUPFAM" id="SSF52540">
    <property type="entry name" value="P-loop containing nucleoside triphosphate hydrolases"/>
    <property type="match status" value="2"/>
</dbReference>
<dbReference type="InterPro" id="IPR003593">
    <property type="entry name" value="AAA+_ATPase"/>
</dbReference>
<feature type="transmembrane region" description="Helical" evidence="9">
    <location>
        <begin position="106"/>
        <end position="130"/>
    </location>
</feature>
<keyword evidence="6" id="KW-0067">ATP-binding</keyword>
<evidence type="ECO:0000256" key="5">
    <source>
        <dbReference type="ARBA" id="ARBA00022741"/>
    </source>
</evidence>
<sequence>MTSESPSVVSLVGVSNKSPEFQSGLFVRWTYGWISPLLRDGYNHPLEQSELWLLDEHLQSKNINKRFDVAWQQELLRPDASRRSSSYRLIRALLVAFGYDYIRSGLFMFVESILLVGSSVLLLYLITWIQDTQTKVNINGDWFGYTMAISIFLAQLFTTFAENWQFELTTKTGYYVRAALTSALYKKSLVLSGRSRLQYSAGMITNIIATDTNRVDIACQFLNLGWGAPLQIAMATGLLIWTIGPSALVGLTIVVLYIPLQLKITGKLTSSRRAANIYADKRIRLIQEALLGIRVIKIYSWEESFQKVVSNLRAIELKHIRGFLMSRAVIAGVTQAVPPFAMISSFVCYSLLGNQLNPAKIFASLSLFYSFRFALMFLPFVITQVTDSLIATERIGSLLLAEELTNGSEMLPLSEDINDPAIFIDCASFEWDYNINTKDQGVNPSVALQDTHTDSPKSTTIPSLPTVFHLDKIDTRIPRGKLVAIVGVVGSGKSSLLNALVGEMRRISGNLTFRGSVGYCQQQAWIQNTTVRENILFGLPYHAQKYKEVIRACALESDLAILSSGDATEIGERGINLSGGQKQRVSIARAMYFDPDIVLLDDPLSAVDSHVGRHLFEECICKALSGKTRLLVTHQLHFLPSVDYILVMENGRIASQGTYQDLSETSASFAEMMKNYGGMDDEVVDTDIKNAPVDTEENALIELPTDVDENCDRLSARKRAASIQTNAQSLPADKTALTQRQMIAEERNVGSVNTHFYMSYLRLAGGVFAGLVLVLFLIISQVSRVMTDQWLAYWSSDRLHLPRDTYIASYVGIGVFQVITSIAYGAIVAYLGAIASQKIHDLALSGVFRSPISFFDSTPLGRIVSRFSRDIDGVDSLLPDSIRVVVQSLSMTISNFVLIAVIFPLFLAPLVPILVGFYFLQAYYRSTARELKRLDSISRSPLIANVSETLSGLSTIRAYNATNKFTDKIYMLMDNCNRNYYPSLIIQRWIQLRLESLSSILVLMSAVFAVLQKSTVGAGISGLVVAYAIQVTSVLNWSVKRATETEMSMNSAERLIYYIEDLVPEAPDTVTRDASGAVVNLRDNWPHAGQIEVKDIMLRYRPDLPLVLSGVTFTVMPGQKIGIVGRTGAGKSSIMSCILRLFELDSGSVVIDGLDVSRIGLRDLRRRIGVIPQEPVLFSGTIRSNLDPFELYQDSELWDALDRAGLKGSVAAVEGGLDSSVTENGDNWSTGQRQLICLARAILKNAKIIMLDEATASVDLATDDFIQKAIRRDFAKSTVLTIAHRLNTIADYDRILVLGAGKVLEFDRPALLLSNPNSFFSAMVAETGPSNAAIIRSLAFGGSD</sequence>
<keyword evidence="8 9" id="KW-0472">Membrane</keyword>
<evidence type="ECO:0000256" key="2">
    <source>
        <dbReference type="ARBA" id="ARBA00009726"/>
    </source>
</evidence>
<dbReference type="PROSITE" id="PS50893">
    <property type="entry name" value="ABC_TRANSPORTER_2"/>
    <property type="match status" value="2"/>
</dbReference>
<proteinExistence type="inferred from homology"/>
<dbReference type="Gene3D" id="1.20.1560.10">
    <property type="entry name" value="ABC transporter type 1, transmembrane domain"/>
    <property type="match status" value="2"/>
</dbReference>
<evidence type="ECO:0000256" key="7">
    <source>
        <dbReference type="ARBA" id="ARBA00022989"/>
    </source>
</evidence>
<dbReference type="CDD" id="cd03250">
    <property type="entry name" value="ABCC_MRP_domain1"/>
    <property type="match status" value="1"/>
</dbReference>
<reference evidence="12 13" key="1">
    <citation type="submission" date="2021-02" db="EMBL/GenBank/DDBJ databases">
        <title>Variation within the Batrachochytrium salamandrivorans European outbreak.</title>
        <authorList>
            <person name="Kelly M."/>
            <person name="Pasmans F."/>
            <person name="Shea T.P."/>
            <person name="Munoz J.F."/>
            <person name="Carranza S."/>
            <person name="Cuomo C.A."/>
            <person name="Martel A."/>
        </authorList>
    </citation>
    <scope>NUCLEOTIDE SEQUENCE [LARGE SCALE GENOMIC DNA]</scope>
    <source>
        <strain evidence="12 13">AMFP18/2</strain>
    </source>
</reference>
<evidence type="ECO:0000256" key="4">
    <source>
        <dbReference type="ARBA" id="ARBA00022692"/>
    </source>
</evidence>
<evidence type="ECO:0000313" key="13">
    <source>
        <dbReference type="Proteomes" id="UP001648503"/>
    </source>
</evidence>
<keyword evidence="5" id="KW-0547">Nucleotide-binding</keyword>
<dbReference type="Gene3D" id="3.40.50.300">
    <property type="entry name" value="P-loop containing nucleotide triphosphate hydrolases"/>
    <property type="match status" value="2"/>
</dbReference>
<feature type="transmembrane region" description="Helical" evidence="9">
    <location>
        <begin position="142"/>
        <end position="161"/>
    </location>
</feature>
<dbReference type="Pfam" id="PF00664">
    <property type="entry name" value="ABC_membrane"/>
    <property type="match status" value="2"/>
</dbReference>
<protein>
    <submittedName>
        <fullName evidence="12">Uncharacterized protein</fullName>
    </submittedName>
</protein>
<evidence type="ECO:0000256" key="9">
    <source>
        <dbReference type="SAM" id="Phobius"/>
    </source>
</evidence>
<organism evidence="12 13">
    <name type="scientific">Batrachochytrium salamandrivorans</name>
    <dbReference type="NCBI Taxonomy" id="1357716"/>
    <lineage>
        <taxon>Eukaryota</taxon>
        <taxon>Fungi</taxon>
        <taxon>Fungi incertae sedis</taxon>
        <taxon>Chytridiomycota</taxon>
        <taxon>Chytridiomycota incertae sedis</taxon>
        <taxon>Chytridiomycetes</taxon>
        <taxon>Rhizophydiales</taxon>
        <taxon>Rhizophydiales incertae sedis</taxon>
        <taxon>Batrachochytrium</taxon>
    </lineage>
</organism>
<feature type="transmembrane region" description="Helical" evidence="9">
    <location>
        <begin position="238"/>
        <end position="260"/>
    </location>
</feature>
<keyword evidence="4 9" id="KW-0812">Transmembrane</keyword>
<feature type="transmembrane region" description="Helical" evidence="9">
    <location>
        <begin position="1017"/>
        <end position="1039"/>
    </location>
</feature>
<evidence type="ECO:0000313" key="12">
    <source>
        <dbReference type="EMBL" id="KAH6594669.1"/>
    </source>
</evidence>
<feature type="domain" description="ABC transmembrane type-1" evidence="11">
    <location>
        <begin position="763"/>
        <end position="1047"/>
    </location>
</feature>
<evidence type="ECO:0000256" key="8">
    <source>
        <dbReference type="ARBA" id="ARBA00023136"/>
    </source>
</evidence>
<keyword evidence="7 9" id="KW-1133">Transmembrane helix</keyword>
<dbReference type="SUPFAM" id="SSF90123">
    <property type="entry name" value="ABC transporter transmembrane region"/>
    <property type="match status" value="2"/>
</dbReference>
<feature type="transmembrane region" description="Helical" evidence="9">
    <location>
        <begin position="757"/>
        <end position="779"/>
    </location>
</feature>
<dbReference type="CDD" id="cd18597">
    <property type="entry name" value="ABC_6TM_YOR1_D1_like"/>
    <property type="match status" value="1"/>
</dbReference>